<evidence type="ECO:0000256" key="2">
    <source>
        <dbReference type="PROSITE-ProRule" id="PRU01282"/>
    </source>
</evidence>
<dbReference type="EMBL" id="PYGF01000004">
    <property type="protein sequence ID" value="PSL05089.1"/>
    <property type="molecule type" value="Genomic_DNA"/>
</dbReference>
<dbReference type="AlphaFoldDB" id="A0A2P8E6J4"/>
<name>A0A2P8E6J4_9BACT</name>
<proteinExistence type="inferred from homology"/>
<evidence type="ECO:0000313" key="4">
    <source>
        <dbReference type="Proteomes" id="UP000240708"/>
    </source>
</evidence>
<protein>
    <submittedName>
        <fullName evidence="3">Spx/MgsR family transcriptional regulator</fullName>
    </submittedName>
</protein>
<dbReference type="PROSITE" id="PS51353">
    <property type="entry name" value="ARSC"/>
    <property type="match status" value="1"/>
</dbReference>
<dbReference type="Proteomes" id="UP000240708">
    <property type="component" value="Unassembled WGS sequence"/>
</dbReference>
<evidence type="ECO:0000256" key="1">
    <source>
        <dbReference type="ARBA" id="ARBA00007198"/>
    </source>
</evidence>
<dbReference type="InterPro" id="IPR036249">
    <property type="entry name" value="Thioredoxin-like_sf"/>
</dbReference>
<dbReference type="Pfam" id="PF03960">
    <property type="entry name" value="ArsC"/>
    <property type="match status" value="1"/>
</dbReference>
<sequence>MKKTFSFLESEGIDYEFIDYKKQSPNTSLLSGFADKVGFEALINKKGTTYRKLEDHEKTALDTKSKAITLLSEKSSMIKRPIIEFPDGVLVLGFEPEQIRERLG</sequence>
<organism evidence="3 4">
    <name type="scientific">Cecembia rubra</name>
    <dbReference type="NCBI Taxonomy" id="1485585"/>
    <lineage>
        <taxon>Bacteria</taxon>
        <taxon>Pseudomonadati</taxon>
        <taxon>Bacteroidota</taxon>
        <taxon>Cytophagia</taxon>
        <taxon>Cytophagales</taxon>
        <taxon>Cyclobacteriaceae</taxon>
        <taxon>Cecembia</taxon>
    </lineage>
</organism>
<dbReference type="PANTHER" id="PTHR30041:SF8">
    <property type="entry name" value="PROTEIN YFFB"/>
    <property type="match status" value="1"/>
</dbReference>
<comment type="similarity">
    <text evidence="1 2">Belongs to the ArsC family.</text>
</comment>
<dbReference type="InterPro" id="IPR006660">
    <property type="entry name" value="Arsenate_reductase-like"/>
</dbReference>
<dbReference type="Gene3D" id="3.40.30.10">
    <property type="entry name" value="Glutaredoxin"/>
    <property type="match status" value="1"/>
</dbReference>
<dbReference type="SUPFAM" id="SSF52833">
    <property type="entry name" value="Thioredoxin-like"/>
    <property type="match status" value="1"/>
</dbReference>
<evidence type="ECO:0000313" key="3">
    <source>
        <dbReference type="EMBL" id="PSL05089.1"/>
    </source>
</evidence>
<reference evidence="3 4" key="1">
    <citation type="submission" date="2018-03" db="EMBL/GenBank/DDBJ databases">
        <title>Genomic Encyclopedia of Archaeal and Bacterial Type Strains, Phase II (KMG-II): from individual species to whole genera.</title>
        <authorList>
            <person name="Goeker M."/>
        </authorList>
    </citation>
    <scope>NUCLEOTIDE SEQUENCE [LARGE SCALE GENOMIC DNA]</scope>
    <source>
        <strain evidence="3 4">DSM 28057</strain>
    </source>
</reference>
<dbReference type="PANTHER" id="PTHR30041">
    <property type="entry name" value="ARSENATE REDUCTASE"/>
    <property type="match status" value="1"/>
</dbReference>
<dbReference type="NCBIfam" id="TIGR01617">
    <property type="entry name" value="arsC_related"/>
    <property type="match status" value="1"/>
</dbReference>
<gene>
    <name evidence="3" type="ORF">CLV48_104264</name>
</gene>
<comment type="caution">
    <text evidence="3">The sequence shown here is derived from an EMBL/GenBank/DDBJ whole genome shotgun (WGS) entry which is preliminary data.</text>
</comment>
<dbReference type="InterPro" id="IPR006504">
    <property type="entry name" value="Tscrpt_reg_Spx/MgsR"/>
</dbReference>
<accession>A0A2P8E6J4</accession>
<keyword evidence="4" id="KW-1185">Reference proteome</keyword>